<dbReference type="RefSeq" id="WP_102117303.1">
    <property type="nucleotide sequence ID" value="NZ_QHJW02000037.1"/>
</dbReference>
<dbReference type="EMBL" id="QHJW02000037">
    <property type="protein sequence ID" value="RRO06951.1"/>
    <property type="molecule type" value="Genomic_DNA"/>
</dbReference>
<keyword evidence="2" id="KW-1185">Reference proteome</keyword>
<organism evidence="1 2">
    <name type="scientific">Pectobacterium aquaticum</name>
    <dbReference type="NCBI Taxonomy" id="2204145"/>
    <lineage>
        <taxon>Bacteria</taxon>
        <taxon>Pseudomonadati</taxon>
        <taxon>Pseudomonadota</taxon>
        <taxon>Gammaproteobacteria</taxon>
        <taxon>Enterobacterales</taxon>
        <taxon>Pectobacteriaceae</taxon>
        <taxon>Pectobacterium</taxon>
    </lineage>
</organism>
<sequence length="160" mass="18805">MNKNIDHVPTLTLPLILIENSNGYSSQTRERKKIDISGFPEEIGAYVIRYQQHPIPRLIGTSPILKIGCTTDSFRKRFNNYNHQSDMTTPDVDLYEKLKLRTQKTNIRIMYFLSHHKHQDEIVIDFYFSTLDEPKSLEYKLIKNYMESHGELPPLNFGMK</sequence>
<evidence type="ECO:0000313" key="2">
    <source>
        <dbReference type="Proteomes" id="UP000256817"/>
    </source>
</evidence>
<dbReference type="Proteomes" id="UP000256817">
    <property type="component" value="Unassembled WGS sequence"/>
</dbReference>
<accession>A0A3R8NIY9</accession>
<proteinExistence type="predicted"/>
<evidence type="ECO:0008006" key="3">
    <source>
        <dbReference type="Google" id="ProtNLM"/>
    </source>
</evidence>
<comment type="caution">
    <text evidence="1">The sequence shown here is derived from an EMBL/GenBank/DDBJ whole genome shotgun (WGS) entry which is preliminary data.</text>
</comment>
<protein>
    <recommendedName>
        <fullName evidence="3">GIY-YIG nuclease family protein</fullName>
    </recommendedName>
</protein>
<gene>
    <name evidence="1" type="ORF">DMB85_014985</name>
</gene>
<reference evidence="1" key="1">
    <citation type="submission" date="2018-11" db="EMBL/GenBank/DDBJ databases">
        <title>Draft genome sequences of proposed Pectobacterium aquaticum sp. nov. isolated in France from fresh water.</title>
        <authorList>
            <person name="Pedron J."/>
            <person name="Barny M.A."/>
        </authorList>
    </citation>
    <scope>NUCLEOTIDE SEQUENCE [LARGE SCALE GENOMIC DNA]</scope>
    <source>
        <strain evidence="1">A35-S23-M15</strain>
    </source>
</reference>
<name>A0A3R8NIY9_9GAMM</name>
<evidence type="ECO:0000313" key="1">
    <source>
        <dbReference type="EMBL" id="RRO06951.1"/>
    </source>
</evidence>